<sequence length="75" mass="8513">MVVEPLQAQGIYAMLKQRIASIITAAIFLGILWVILGRVWIVIWVQVPWWVLLLSGVILFLVIDYLVHRAFGGKP</sequence>
<dbReference type="AlphaFoldDB" id="A7NFQ5"/>
<organism evidence="2 3">
    <name type="scientific">Roseiflexus castenholzii (strain DSM 13941 / HLO8)</name>
    <dbReference type="NCBI Taxonomy" id="383372"/>
    <lineage>
        <taxon>Bacteria</taxon>
        <taxon>Bacillati</taxon>
        <taxon>Chloroflexota</taxon>
        <taxon>Chloroflexia</taxon>
        <taxon>Chloroflexales</taxon>
        <taxon>Roseiflexineae</taxon>
        <taxon>Roseiflexaceae</taxon>
        <taxon>Roseiflexus</taxon>
    </lineage>
</organism>
<name>A7NFQ5_ROSCS</name>
<protein>
    <submittedName>
        <fullName evidence="2">Uncharacterized protein</fullName>
    </submittedName>
</protein>
<dbReference type="Proteomes" id="UP000000263">
    <property type="component" value="Chromosome"/>
</dbReference>
<feature type="transmembrane region" description="Helical" evidence="1">
    <location>
        <begin position="19"/>
        <end position="41"/>
    </location>
</feature>
<proteinExistence type="predicted"/>
<evidence type="ECO:0000256" key="1">
    <source>
        <dbReference type="SAM" id="Phobius"/>
    </source>
</evidence>
<keyword evidence="1" id="KW-0812">Transmembrane</keyword>
<dbReference type="HOGENOM" id="CLU_199812_0_0_0"/>
<reference evidence="2 3" key="1">
    <citation type="submission" date="2007-08" db="EMBL/GenBank/DDBJ databases">
        <title>Complete sequence of Roseiflexus castenholzii DSM 13941.</title>
        <authorList>
            <consortium name="US DOE Joint Genome Institute"/>
            <person name="Copeland A."/>
            <person name="Lucas S."/>
            <person name="Lapidus A."/>
            <person name="Barry K."/>
            <person name="Glavina del Rio T."/>
            <person name="Dalin E."/>
            <person name="Tice H."/>
            <person name="Pitluck S."/>
            <person name="Thompson L.S."/>
            <person name="Brettin T."/>
            <person name="Bruce D."/>
            <person name="Detter J.C."/>
            <person name="Han C."/>
            <person name="Tapia R."/>
            <person name="Schmutz J."/>
            <person name="Larimer F."/>
            <person name="Land M."/>
            <person name="Hauser L."/>
            <person name="Kyrpides N."/>
            <person name="Mikhailova N."/>
            <person name="Bryant D.A."/>
            <person name="Hanada S."/>
            <person name="Tsukatani Y."/>
            <person name="Richardson P."/>
        </authorList>
    </citation>
    <scope>NUCLEOTIDE SEQUENCE [LARGE SCALE GENOMIC DNA]</scope>
    <source>
        <strain evidence="3">DSM 13941 / HLO8</strain>
    </source>
</reference>
<gene>
    <name evidence="2" type="ordered locus">Rcas_0149</name>
</gene>
<dbReference type="KEGG" id="rca:Rcas_0149"/>
<evidence type="ECO:0000313" key="3">
    <source>
        <dbReference type="Proteomes" id="UP000000263"/>
    </source>
</evidence>
<dbReference type="EMBL" id="CP000804">
    <property type="protein sequence ID" value="ABU56284.1"/>
    <property type="molecule type" value="Genomic_DNA"/>
</dbReference>
<accession>A7NFQ5</accession>
<feature type="transmembrane region" description="Helical" evidence="1">
    <location>
        <begin position="47"/>
        <end position="67"/>
    </location>
</feature>
<keyword evidence="1" id="KW-0472">Membrane</keyword>
<dbReference type="STRING" id="383372.Rcas_0149"/>
<evidence type="ECO:0000313" key="2">
    <source>
        <dbReference type="EMBL" id="ABU56284.1"/>
    </source>
</evidence>
<keyword evidence="1" id="KW-1133">Transmembrane helix</keyword>
<keyword evidence="3" id="KW-1185">Reference proteome</keyword>
<dbReference type="eggNOG" id="ENOG502ZQ1N">
    <property type="taxonomic scope" value="Bacteria"/>
</dbReference>